<comment type="caution">
    <text evidence="2">The sequence shown here is derived from an EMBL/GenBank/DDBJ whole genome shotgun (WGS) entry which is preliminary data.</text>
</comment>
<evidence type="ECO:0000259" key="1">
    <source>
        <dbReference type="Pfam" id="PF05050"/>
    </source>
</evidence>
<keyword evidence="3" id="KW-1185">Reference proteome</keyword>
<protein>
    <submittedName>
        <fullName evidence="2">FkbM family methyltransferase</fullName>
    </submittedName>
</protein>
<dbReference type="RefSeq" id="WP_092057417.1">
    <property type="nucleotide sequence ID" value="NZ_FOJJ01000034.1"/>
</dbReference>
<dbReference type="AlphaFoldDB" id="A0A550JGN6"/>
<dbReference type="OrthoDB" id="5329963at2"/>
<organism evidence="2 3">
    <name type="scientific">Trichloromonas acetexigens</name>
    <dbReference type="NCBI Taxonomy" id="38815"/>
    <lineage>
        <taxon>Bacteria</taxon>
        <taxon>Pseudomonadati</taxon>
        <taxon>Thermodesulfobacteriota</taxon>
        <taxon>Desulfuromonadia</taxon>
        <taxon>Desulfuromonadales</taxon>
        <taxon>Trichloromonadaceae</taxon>
        <taxon>Trichloromonas</taxon>
    </lineage>
</organism>
<dbReference type="InterPro" id="IPR052514">
    <property type="entry name" value="SAM-dependent_MTase"/>
</dbReference>
<dbReference type="NCBIfam" id="TIGR01444">
    <property type="entry name" value="fkbM_fam"/>
    <property type="match status" value="1"/>
</dbReference>
<sequence length="377" mass="42820">MTNDIFQMLGNRVLSYREALDSFDRAVIFGAGGAGQHACRYLQDNNKEVLFFCDNSKNKEGAKLDSIKIMPPEALRNNTDLVVVIASGWSRDIALQLKTLGVKRYYDFTDIVYLYQPGGIESDIWGDHFNASLIRESSEQIDKVYESLADDESKHVFSGVLKYRLTMDPSFLEISAYPQYYHPEVRPEINDVIVDAGAWKGDVSIDFARYLKNKCKIYAFEPSVGNINDMKLEIIKASVKDAVIPVHMGVWDIEKEFRLNTQAGFDQGFYLDEHGEEAIQLTSLNTFSITNNIDFSLIKMDVEGAEIEALKGASNILSTKHPRLQICVYHKSEDLWEIPLFLQQYYPKGNFYFGHHGQHLHESVLYVSSSLSAHANI</sequence>
<dbReference type="PANTHER" id="PTHR34203:SF15">
    <property type="entry name" value="SLL1173 PROTEIN"/>
    <property type="match status" value="1"/>
</dbReference>
<dbReference type="PANTHER" id="PTHR34203">
    <property type="entry name" value="METHYLTRANSFERASE, FKBM FAMILY PROTEIN"/>
    <property type="match status" value="1"/>
</dbReference>
<dbReference type="Gene3D" id="3.40.50.720">
    <property type="entry name" value="NAD(P)-binding Rossmann-like Domain"/>
    <property type="match status" value="1"/>
</dbReference>
<dbReference type="GO" id="GO:0032259">
    <property type="term" value="P:methylation"/>
    <property type="evidence" value="ECO:0007669"/>
    <property type="project" value="UniProtKB-KW"/>
</dbReference>
<reference evidence="2 3" key="1">
    <citation type="submission" date="2019-07" db="EMBL/GenBank/DDBJ databases">
        <title>Insights of Desulfuromonas acetexigens electromicrobiology.</title>
        <authorList>
            <person name="Katuri K."/>
            <person name="Sapireddy V."/>
            <person name="Shaw D.R."/>
            <person name="Saikaly P."/>
        </authorList>
    </citation>
    <scope>NUCLEOTIDE SEQUENCE [LARGE SCALE GENOMIC DNA]</scope>
    <source>
        <strain evidence="2 3">2873</strain>
    </source>
</reference>
<feature type="domain" description="Methyltransferase FkbM" evidence="1">
    <location>
        <begin position="195"/>
        <end position="333"/>
    </location>
</feature>
<dbReference type="SUPFAM" id="SSF53335">
    <property type="entry name" value="S-adenosyl-L-methionine-dependent methyltransferases"/>
    <property type="match status" value="1"/>
</dbReference>
<dbReference type="InterPro" id="IPR006342">
    <property type="entry name" value="FkbM_mtfrase"/>
</dbReference>
<keyword evidence="2" id="KW-0489">Methyltransferase</keyword>
<evidence type="ECO:0000313" key="3">
    <source>
        <dbReference type="Proteomes" id="UP000317155"/>
    </source>
</evidence>
<dbReference type="GO" id="GO:0008168">
    <property type="term" value="F:methyltransferase activity"/>
    <property type="evidence" value="ECO:0007669"/>
    <property type="project" value="UniProtKB-KW"/>
</dbReference>
<dbReference type="EMBL" id="VJVV01000004">
    <property type="protein sequence ID" value="TRO82366.1"/>
    <property type="molecule type" value="Genomic_DNA"/>
</dbReference>
<dbReference type="Gene3D" id="3.40.50.150">
    <property type="entry name" value="Vaccinia Virus protein VP39"/>
    <property type="match status" value="1"/>
</dbReference>
<accession>A0A550JGN6</accession>
<keyword evidence="2" id="KW-0808">Transferase</keyword>
<name>A0A550JGN6_9BACT</name>
<dbReference type="InterPro" id="IPR029063">
    <property type="entry name" value="SAM-dependent_MTases_sf"/>
</dbReference>
<dbReference type="Proteomes" id="UP000317155">
    <property type="component" value="Unassembled WGS sequence"/>
</dbReference>
<gene>
    <name evidence="2" type="ORF">FL622_07250</name>
</gene>
<dbReference type="Pfam" id="PF05050">
    <property type="entry name" value="Methyltransf_21"/>
    <property type="match status" value="1"/>
</dbReference>
<evidence type="ECO:0000313" key="2">
    <source>
        <dbReference type="EMBL" id="TRO82366.1"/>
    </source>
</evidence>
<proteinExistence type="predicted"/>